<organism evidence="2 3">
    <name type="scientific">Paramarasmius palmivorus</name>
    <dbReference type="NCBI Taxonomy" id="297713"/>
    <lineage>
        <taxon>Eukaryota</taxon>
        <taxon>Fungi</taxon>
        <taxon>Dikarya</taxon>
        <taxon>Basidiomycota</taxon>
        <taxon>Agaricomycotina</taxon>
        <taxon>Agaricomycetes</taxon>
        <taxon>Agaricomycetidae</taxon>
        <taxon>Agaricales</taxon>
        <taxon>Marasmiineae</taxon>
        <taxon>Marasmiaceae</taxon>
        <taxon>Paramarasmius</taxon>
    </lineage>
</organism>
<dbReference type="InterPro" id="IPR030395">
    <property type="entry name" value="GP_PDE_dom"/>
</dbReference>
<dbReference type="Pfam" id="PF03009">
    <property type="entry name" value="GDPD"/>
    <property type="match status" value="1"/>
</dbReference>
<dbReference type="Gene3D" id="3.20.20.190">
    <property type="entry name" value="Phosphatidylinositol (PI) phosphodiesterase"/>
    <property type="match status" value="1"/>
</dbReference>
<dbReference type="GO" id="GO:0006629">
    <property type="term" value="P:lipid metabolic process"/>
    <property type="evidence" value="ECO:0007669"/>
    <property type="project" value="InterPro"/>
</dbReference>
<dbReference type="PANTHER" id="PTHR43805">
    <property type="entry name" value="GLYCEROPHOSPHORYL DIESTER PHOSPHODIESTERASE"/>
    <property type="match status" value="1"/>
</dbReference>
<comment type="caution">
    <text evidence="2">The sequence shown here is derived from an EMBL/GenBank/DDBJ whole genome shotgun (WGS) entry which is preliminary data.</text>
</comment>
<accession>A0AAW0CC69</accession>
<evidence type="ECO:0000259" key="1">
    <source>
        <dbReference type="PROSITE" id="PS51704"/>
    </source>
</evidence>
<protein>
    <recommendedName>
        <fullName evidence="1">GP-PDE domain-containing protein</fullName>
    </recommendedName>
</protein>
<dbReference type="PROSITE" id="PS51704">
    <property type="entry name" value="GP_PDE"/>
    <property type="match status" value="1"/>
</dbReference>
<evidence type="ECO:0000313" key="2">
    <source>
        <dbReference type="EMBL" id="KAK7036749.1"/>
    </source>
</evidence>
<sequence length="324" mass="37120">MTSSPTELPECWGHRGASAAFPENTLASFERAIHDGAEGIESDIHLSADNVILMFHDPDLSRTIGVKGYIKDLPWYGPEGMEHLRTKKEPRQPIPTFAETVAFLMQVSAIPFPYLPALNPCKPGNRHVSFNVDVKPHSDAKQIFTLMSEIITAQPDWQTELAPRILLGLWHPSYLPVAKSILPYCRRSYLGVSVSIARRYFWDDCDTFSIVMPALSNREGQQFIAECKKNGKRIMVWTVNDPNRMVEACRWGVDVILTDVTKTWLDLRETLQADFPLVSAKYSRRFLWTSPFFWTPIIILLHYISDWYFTRVVGPWETKEETKA</sequence>
<dbReference type="Proteomes" id="UP001383192">
    <property type="component" value="Unassembled WGS sequence"/>
</dbReference>
<name>A0AAW0CC69_9AGAR</name>
<dbReference type="InterPro" id="IPR017946">
    <property type="entry name" value="PLC-like_Pdiesterase_TIM-brl"/>
</dbReference>
<keyword evidence="3" id="KW-1185">Reference proteome</keyword>
<gene>
    <name evidence="2" type="ORF">VNI00_011415</name>
</gene>
<dbReference type="CDD" id="cd08570">
    <property type="entry name" value="GDPD_YPL206cp_fungi"/>
    <property type="match status" value="1"/>
</dbReference>
<reference evidence="2 3" key="1">
    <citation type="submission" date="2024-01" db="EMBL/GenBank/DDBJ databases">
        <title>A draft genome for a cacao thread blight-causing isolate of Paramarasmius palmivorus.</title>
        <authorList>
            <person name="Baruah I.K."/>
            <person name="Bukari Y."/>
            <person name="Amoako-Attah I."/>
            <person name="Meinhardt L.W."/>
            <person name="Bailey B.A."/>
            <person name="Cohen S.P."/>
        </authorList>
    </citation>
    <scope>NUCLEOTIDE SEQUENCE [LARGE SCALE GENOMIC DNA]</scope>
    <source>
        <strain evidence="2 3">GH-12</strain>
    </source>
</reference>
<dbReference type="PANTHER" id="PTHR43805:SF1">
    <property type="entry name" value="GP-PDE DOMAIN-CONTAINING PROTEIN"/>
    <property type="match status" value="1"/>
</dbReference>
<proteinExistence type="predicted"/>
<dbReference type="AlphaFoldDB" id="A0AAW0CC69"/>
<evidence type="ECO:0000313" key="3">
    <source>
        <dbReference type="Proteomes" id="UP001383192"/>
    </source>
</evidence>
<feature type="domain" description="GP-PDE" evidence="1">
    <location>
        <begin position="9"/>
        <end position="268"/>
    </location>
</feature>
<dbReference type="EMBL" id="JAYKXP010000049">
    <property type="protein sequence ID" value="KAK7036749.1"/>
    <property type="molecule type" value="Genomic_DNA"/>
</dbReference>
<dbReference type="GO" id="GO:0008081">
    <property type="term" value="F:phosphoric diester hydrolase activity"/>
    <property type="evidence" value="ECO:0007669"/>
    <property type="project" value="InterPro"/>
</dbReference>
<dbReference type="SUPFAM" id="SSF51695">
    <property type="entry name" value="PLC-like phosphodiesterases"/>
    <property type="match status" value="1"/>
</dbReference>